<evidence type="ECO:0000256" key="3">
    <source>
        <dbReference type="ARBA" id="ARBA00005533"/>
    </source>
</evidence>
<dbReference type="PANTHER" id="PTHR15749">
    <property type="entry name" value="FANCONI-ASSOCIATED NUCLEASE 1"/>
    <property type="match status" value="1"/>
</dbReference>
<comment type="catalytic activity">
    <reaction evidence="1 17">
        <text>Hydrolytically removes 5'-nucleotides successively from the 3'-hydroxy termini of 3'-hydroxy-terminated oligonucleotides.</text>
        <dbReference type="EC" id="3.1.4.1"/>
    </reaction>
</comment>
<evidence type="ECO:0000256" key="10">
    <source>
        <dbReference type="ARBA" id="ARBA00022833"/>
    </source>
</evidence>
<dbReference type="GO" id="GO:0036297">
    <property type="term" value="P:interstrand cross-link repair"/>
    <property type="evidence" value="ECO:0007669"/>
    <property type="project" value="InterPro"/>
</dbReference>
<dbReference type="EC" id="3.1.4.1" evidence="17"/>
<keyword evidence="6" id="KW-0255">Endonuclease</keyword>
<dbReference type="GO" id="GO:0008409">
    <property type="term" value="F:5'-3' exonuclease activity"/>
    <property type="evidence" value="ECO:0007669"/>
    <property type="project" value="TreeGrafter"/>
</dbReference>
<evidence type="ECO:0000256" key="16">
    <source>
        <dbReference type="ARBA" id="ARBA00023242"/>
    </source>
</evidence>
<dbReference type="InterPro" id="IPR049132">
    <property type="entry name" value="FAN1-like_euk"/>
</dbReference>
<dbReference type="InterPro" id="IPR049126">
    <property type="entry name" value="FAN1-like_TPR"/>
</dbReference>
<evidence type="ECO:0000256" key="9">
    <source>
        <dbReference type="ARBA" id="ARBA00022801"/>
    </source>
</evidence>
<keyword evidence="15 17" id="KW-0464">Manganese</keyword>
<dbReference type="PANTHER" id="PTHR15749:SF4">
    <property type="entry name" value="FANCONI-ASSOCIATED NUCLEASE 1"/>
    <property type="match status" value="1"/>
</dbReference>
<comment type="cofactor">
    <cofactor evidence="17">
        <name>Mg(2+)</name>
        <dbReference type="ChEBI" id="CHEBI:18420"/>
    </cofactor>
    <cofactor evidence="17">
        <name>Mn(2+)</name>
        <dbReference type="ChEBI" id="CHEBI:29035"/>
    </cofactor>
</comment>
<evidence type="ECO:0000256" key="7">
    <source>
        <dbReference type="ARBA" id="ARBA00022763"/>
    </source>
</evidence>
<dbReference type="Pfam" id="PF21315">
    <property type="entry name" value="FAN1_HTH"/>
    <property type="match status" value="1"/>
</dbReference>
<reference evidence="19" key="1">
    <citation type="submission" date="2020-08" db="EMBL/GenBank/DDBJ databases">
        <title>Multicomponent nature underlies the extraordinary mechanical properties of spider dragline silk.</title>
        <authorList>
            <person name="Kono N."/>
            <person name="Nakamura H."/>
            <person name="Mori M."/>
            <person name="Yoshida Y."/>
            <person name="Ohtoshi R."/>
            <person name="Malay A.D."/>
            <person name="Moran D.A.P."/>
            <person name="Tomita M."/>
            <person name="Numata K."/>
            <person name="Arakawa K."/>
        </authorList>
    </citation>
    <scope>NUCLEOTIDE SEQUENCE</scope>
</reference>
<gene>
    <name evidence="19" type="primary">FAN1</name>
    <name evidence="19" type="ORF">NPIL_467591</name>
</gene>
<dbReference type="EMBL" id="BMAW01014174">
    <property type="protein sequence ID" value="GFT37748.1"/>
    <property type="molecule type" value="Genomic_DNA"/>
</dbReference>
<evidence type="ECO:0000256" key="1">
    <source>
        <dbReference type="ARBA" id="ARBA00000983"/>
    </source>
</evidence>
<keyword evidence="7 17" id="KW-0227">DNA damage</keyword>
<dbReference type="Pfam" id="PF21170">
    <property type="entry name" value="FAN1_TPR"/>
    <property type="match status" value="1"/>
</dbReference>
<name>A0A8X6NVI4_NEPPI</name>
<keyword evidence="11" id="KW-0269">Exonuclease</keyword>
<dbReference type="GO" id="GO:0005634">
    <property type="term" value="C:nucleus"/>
    <property type="evidence" value="ECO:0007669"/>
    <property type="project" value="UniProtKB-SubCell"/>
</dbReference>
<keyword evidence="12 17" id="KW-0460">Magnesium</keyword>
<evidence type="ECO:0000256" key="13">
    <source>
        <dbReference type="ARBA" id="ARBA00023054"/>
    </source>
</evidence>
<evidence type="ECO:0000256" key="4">
    <source>
        <dbReference type="ARBA" id="ARBA00022722"/>
    </source>
</evidence>
<comment type="caution">
    <text evidence="19">The sequence shown here is derived from an EMBL/GenBank/DDBJ whole genome shotgun (WGS) entry which is preliminary data.</text>
</comment>
<protein>
    <recommendedName>
        <fullName evidence="17">Fanconi-associated nuclease</fullName>
        <ecNumber evidence="17">3.1.4.1</ecNumber>
    </recommendedName>
</protein>
<dbReference type="InterPro" id="IPR033315">
    <property type="entry name" value="Fan1-like"/>
</dbReference>
<dbReference type="InterPro" id="IPR014883">
    <property type="entry name" value="VRR_NUC"/>
</dbReference>
<evidence type="ECO:0000256" key="2">
    <source>
        <dbReference type="ARBA" id="ARBA00004123"/>
    </source>
</evidence>
<dbReference type="FunFam" id="3.40.1350.10:FF:000004">
    <property type="entry name" value="Fanconi-associated nuclease"/>
    <property type="match status" value="1"/>
</dbReference>
<dbReference type="Pfam" id="PF08774">
    <property type="entry name" value="VRR_NUC"/>
    <property type="match status" value="1"/>
</dbReference>
<dbReference type="GO" id="GO:0070336">
    <property type="term" value="F:flap-structured DNA binding"/>
    <property type="evidence" value="ECO:0007669"/>
    <property type="project" value="TreeGrafter"/>
</dbReference>
<keyword evidence="13" id="KW-0175">Coiled coil</keyword>
<accession>A0A8X6NVI4</accession>
<dbReference type="SMART" id="SM00990">
    <property type="entry name" value="VRR_NUC"/>
    <property type="match status" value="1"/>
</dbReference>
<dbReference type="GO" id="GO:0017108">
    <property type="term" value="F:5'-flap endonuclease activity"/>
    <property type="evidence" value="ECO:0007669"/>
    <property type="project" value="TreeGrafter"/>
</dbReference>
<evidence type="ECO:0000256" key="5">
    <source>
        <dbReference type="ARBA" id="ARBA00022723"/>
    </source>
</evidence>
<evidence type="ECO:0000313" key="20">
    <source>
        <dbReference type="Proteomes" id="UP000887013"/>
    </source>
</evidence>
<keyword evidence="14 17" id="KW-0234">DNA repair</keyword>
<evidence type="ECO:0000256" key="8">
    <source>
        <dbReference type="ARBA" id="ARBA00022771"/>
    </source>
</evidence>
<dbReference type="Gene3D" id="3.40.1350.10">
    <property type="match status" value="1"/>
</dbReference>
<dbReference type="InterPro" id="IPR049125">
    <property type="entry name" value="FAN1-like_WH"/>
</dbReference>
<keyword evidence="8" id="KW-0863">Zinc-finger</keyword>
<dbReference type="AlphaFoldDB" id="A0A8X6NVI4"/>
<dbReference type="Proteomes" id="UP000887013">
    <property type="component" value="Unassembled WGS sequence"/>
</dbReference>
<proteinExistence type="inferred from homology"/>
<evidence type="ECO:0000256" key="17">
    <source>
        <dbReference type="RuleBase" id="RU365033"/>
    </source>
</evidence>
<keyword evidence="10" id="KW-0862">Zinc</keyword>
<dbReference type="GO" id="GO:0004528">
    <property type="term" value="F:phosphodiesterase I activity"/>
    <property type="evidence" value="ECO:0007669"/>
    <property type="project" value="UniProtKB-EC"/>
</dbReference>
<organism evidence="19 20">
    <name type="scientific">Nephila pilipes</name>
    <name type="common">Giant wood spider</name>
    <name type="synonym">Nephila maculata</name>
    <dbReference type="NCBI Taxonomy" id="299642"/>
    <lineage>
        <taxon>Eukaryota</taxon>
        <taxon>Metazoa</taxon>
        <taxon>Ecdysozoa</taxon>
        <taxon>Arthropoda</taxon>
        <taxon>Chelicerata</taxon>
        <taxon>Arachnida</taxon>
        <taxon>Araneae</taxon>
        <taxon>Araneomorphae</taxon>
        <taxon>Entelegynae</taxon>
        <taxon>Araneoidea</taxon>
        <taxon>Nephilidae</taxon>
        <taxon>Nephila</taxon>
    </lineage>
</organism>
<keyword evidence="9 17" id="KW-0378">Hydrolase</keyword>
<comment type="similarity">
    <text evidence="3 17">Belongs to the FAN1 family.</text>
</comment>
<evidence type="ECO:0000313" key="19">
    <source>
        <dbReference type="EMBL" id="GFT37748.1"/>
    </source>
</evidence>
<comment type="function">
    <text evidence="17">Nuclease required for the repair of DNA interstrand cross-links (ICL). Acts as a 5'-3' exonuclease that anchors at a cut end of DNA and cleaves DNA successively at every third nucleotide, allowing to excise an ICL from one strand through flanking incisions.</text>
</comment>
<feature type="domain" description="VRR-NUC" evidence="18">
    <location>
        <begin position="785"/>
        <end position="899"/>
    </location>
</feature>
<evidence type="ECO:0000259" key="18">
    <source>
        <dbReference type="SMART" id="SM00990"/>
    </source>
</evidence>
<keyword evidence="20" id="KW-1185">Reference proteome</keyword>
<evidence type="ECO:0000256" key="6">
    <source>
        <dbReference type="ARBA" id="ARBA00022759"/>
    </source>
</evidence>
<evidence type="ECO:0000256" key="15">
    <source>
        <dbReference type="ARBA" id="ARBA00023211"/>
    </source>
</evidence>
<evidence type="ECO:0000256" key="14">
    <source>
        <dbReference type="ARBA" id="ARBA00023204"/>
    </source>
</evidence>
<keyword evidence="5 17" id="KW-0479">Metal-binding</keyword>
<keyword evidence="4 17" id="KW-0540">Nuclease</keyword>
<sequence length="910" mass="103865">MKKTKIFDFFQSQPPVANIPCPACGVLLMKSKLNDHLDSSCSSIVLSTVSVISISNSSKVKNSRVTSKRSRQSNLETTDNTVSNRLSLKRQKTKINKNINKKLFKAVEQKESDDDIIILEEKISSNTVIKFDKSNSVGSKLSSIQESVTLENSNLIETNKNIGSSVDLISEVDKSSNICLRTTETYEELQSVEENIQTEIDLNQDVTATEQKSSEKCPISPKQSLDSTNVQEDAKKMFENDNVFSELSDSNENEEKKNDVKSYTPYYIANFKHILESVLNEEDNQILFNDEDMKSIGAFNTLSDAAQKLYVRLFQRKYKWLRINKINYPDITQDPHMTLEELVKTNLVDSGASDIDLETALELLSLPEAKNLAKHFNFNSGKSKSDIKQMLLKHCKEHKSVFFMNGANGISNMMLKKVRQTVGPCYRISLIPKRVFTRVLMLFSLPTMSDDDEEAAGGQQQQLITLLQVNKGELVFPDYKRTKKTVIFYNRDELIRYEEARQLENDIFNAVESKNFELAKDLYINAKEEFEDQCTSDFADRAASLPSFLKRYTSFHVYVRCMTQGVEVFQKLRQYKEAVSLLKRLLKQTVYCQDYKGRWYDRLALNLEQHLKQPDKALKAIKCALGDTNVRKGHRYSLLTRALRITKSFDDTDEFRQQIVKEAAVNEAPKVVIRGRLCPRPVIGRRHVFISSSSTADVDEVTVLGVEQLAIEHYRENGFPEGIHGEGSTFISIYALLFWDIIYDGSIPDVFISPYQTHPLDLNSESFFQSRKDQILCHLKTLKQSTSEELSEIVKTTWENHHGQASLISWDHFIDLEYVQGLIRCFGNDILSGICERLAMDFRFTRSGVPDLVVWNPEAQHVKIVEVKGPGDKLSSKQILWLDYLIQLGADAEVCLVEAVASKKLRKETF</sequence>
<comment type="subcellular location">
    <subcellularLocation>
        <location evidence="2 17">Nucleus</location>
    </subcellularLocation>
</comment>
<dbReference type="CDD" id="cd22326">
    <property type="entry name" value="FAN1-like"/>
    <property type="match status" value="1"/>
</dbReference>
<dbReference type="OrthoDB" id="76364at2759"/>
<keyword evidence="16 17" id="KW-0539">Nucleus</keyword>
<evidence type="ECO:0000256" key="12">
    <source>
        <dbReference type="ARBA" id="ARBA00022842"/>
    </source>
</evidence>
<dbReference type="InterPro" id="IPR011856">
    <property type="entry name" value="tRNA_endonuc-like_dom_sf"/>
</dbReference>
<evidence type="ECO:0000256" key="11">
    <source>
        <dbReference type="ARBA" id="ARBA00022839"/>
    </source>
</evidence>
<dbReference type="GO" id="GO:0008270">
    <property type="term" value="F:zinc ion binding"/>
    <property type="evidence" value="ECO:0007669"/>
    <property type="project" value="UniProtKB-KW"/>
</dbReference>